<dbReference type="GO" id="GO:0016747">
    <property type="term" value="F:acyltransferase activity, transferring groups other than amino-acyl groups"/>
    <property type="evidence" value="ECO:0007669"/>
    <property type="project" value="InterPro"/>
</dbReference>
<proteinExistence type="predicted"/>
<protein>
    <submittedName>
        <fullName evidence="2">N-acetyltransferase</fullName>
    </submittedName>
</protein>
<comment type="caution">
    <text evidence="2">The sequence shown here is derived from an EMBL/GenBank/DDBJ whole genome shotgun (WGS) entry which is preliminary data.</text>
</comment>
<dbReference type="AlphaFoldDB" id="A0A855SDA2"/>
<organism evidence="2 3">
    <name type="scientific">Photobacterium angustum</name>
    <dbReference type="NCBI Taxonomy" id="661"/>
    <lineage>
        <taxon>Bacteria</taxon>
        <taxon>Pseudomonadati</taxon>
        <taxon>Pseudomonadota</taxon>
        <taxon>Gammaproteobacteria</taxon>
        <taxon>Vibrionales</taxon>
        <taxon>Vibrionaceae</taxon>
        <taxon>Photobacterium</taxon>
    </lineage>
</organism>
<sequence length="144" mass="16550">MQGYKISTNTNHLDFEVIYGFISESYWASGIPKHTLKKAISNSFCFGIYDNHDSQVGFARLITDKATFAYLADVFIVESHRGKGLSKWLIENIVSHPDLQGLRRLMLATRDAHGLYTQYGFKPIENPEVLMQIWCPDVYRELKT</sequence>
<dbReference type="PANTHER" id="PTHR43233:SF1">
    <property type="entry name" value="FAMILY N-ACETYLTRANSFERASE, PUTATIVE (AFU_ORTHOLOGUE AFUA_6G03350)-RELATED"/>
    <property type="match status" value="1"/>
</dbReference>
<feature type="domain" description="N-acetyltransferase" evidence="1">
    <location>
        <begin position="4"/>
        <end position="136"/>
    </location>
</feature>
<dbReference type="Pfam" id="PF13508">
    <property type="entry name" value="Acetyltransf_7"/>
    <property type="match status" value="1"/>
</dbReference>
<dbReference type="EMBL" id="PYOY01000008">
    <property type="protein sequence ID" value="PSX06353.1"/>
    <property type="molecule type" value="Genomic_DNA"/>
</dbReference>
<gene>
    <name evidence="2" type="ORF">C0W41_15325</name>
</gene>
<dbReference type="Proteomes" id="UP000241440">
    <property type="component" value="Unassembled WGS sequence"/>
</dbReference>
<dbReference type="PROSITE" id="PS51186">
    <property type="entry name" value="GNAT"/>
    <property type="match status" value="1"/>
</dbReference>
<evidence type="ECO:0000313" key="3">
    <source>
        <dbReference type="Proteomes" id="UP000241440"/>
    </source>
</evidence>
<evidence type="ECO:0000259" key="1">
    <source>
        <dbReference type="PROSITE" id="PS51186"/>
    </source>
</evidence>
<dbReference type="RefSeq" id="WP_045084787.1">
    <property type="nucleotide sequence ID" value="NZ_JZSX01000008.1"/>
</dbReference>
<dbReference type="InterPro" id="IPR000182">
    <property type="entry name" value="GNAT_dom"/>
</dbReference>
<dbReference type="Gene3D" id="3.40.630.30">
    <property type="match status" value="1"/>
</dbReference>
<dbReference type="InterPro" id="IPR016181">
    <property type="entry name" value="Acyl_CoA_acyltransferase"/>
</dbReference>
<dbReference type="PANTHER" id="PTHR43233">
    <property type="entry name" value="FAMILY N-ACETYLTRANSFERASE, PUTATIVE (AFU_ORTHOLOGUE AFUA_6G03350)-RELATED"/>
    <property type="match status" value="1"/>
</dbReference>
<keyword evidence="2" id="KW-0808">Transferase</keyword>
<name>A0A855SDA2_PHOAN</name>
<dbReference type="InterPro" id="IPR053144">
    <property type="entry name" value="Acetyltransferase_Butenolide"/>
</dbReference>
<evidence type="ECO:0000313" key="2">
    <source>
        <dbReference type="EMBL" id="PSX06353.1"/>
    </source>
</evidence>
<dbReference type="CDD" id="cd04301">
    <property type="entry name" value="NAT_SF"/>
    <property type="match status" value="1"/>
</dbReference>
<dbReference type="GeneID" id="61227571"/>
<reference evidence="2 3" key="1">
    <citation type="submission" date="2018-01" db="EMBL/GenBank/DDBJ databases">
        <title>Whole genome sequencing of Histamine producing bacteria.</title>
        <authorList>
            <person name="Butler K."/>
        </authorList>
    </citation>
    <scope>NUCLEOTIDE SEQUENCE [LARGE SCALE GENOMIC DNA]</scope>
    <source>
        <strain evidence="2 3">A2-1</strain>
    </source>
</reference>
<accession>A0A855SDA2</accession>
<dbReference type="SUPFAM" id="SSF55729">
    <property type="entry name" value="Acyl-CoA N-acyltransferases (Nat)"/>
    <property type="match status" value="1"/>
</dbReference>